<dbReference type="OrthoDB" id="9810331at2"/>
<dbReference type="GO" id="GO:0005737">
    <property type="term" value="C:cytoplasm"/>
    <property type="evidence" value="ECO:0007669"/>
    <property type="project" value="UniProtKB-SubCell"/>
</dbReference>
<dbReference type="KEGG" id="cts:Ctha_2463"/>
<dbReference type="EMBL" id="CP001100">
    <property type="protein sequence ID" value="ACF14912.1"/>
    <property type="molecule type" value="Genomic_DNA"/>
</dbReference>
<dbReference type="InterPro" id="IPR056792">
    <property type="entry name" value="PRC_RimM"/>
</dbReference>
<evidence type="ECO:0000256" key="3">
    <source>
        <dbReference type="ARBA" id="ARBA00022552"/>
    </source>
</evidence>
<dbReference type="InterPro" id="IPR036976">
    <property type="entry name" value="RimM_N_sf"/>
</dbReference>
<dbReference type="SUPFAM" id="SSF50346">
    <property type="entry name" value="PRC-barrel domain"/>
    <property type="match status" value="1"/>
</dbReference>
<keyword evidence="3 5" id="KW-0698">rRNA processing</keyword>
<name>B3QXJ7_CHLT3</name>
<protein>
    <recommendedName>
        <fullName evidence="5">Ribosome maturation factor RimM</fullName>
    </recommendedName>
</protein>
<proteinExistence type="inferred from homology"/>
<dbReference type="GO" id="GO:0006364">
    <property type="term" value="P:rRNA processing"/>
    <property type="evidence" value="ECO:0007669"/>
    <property type="project" value="UniProtKB-UniRule"/>
</dbReference>
<comment type="subunit">
    <text evidence="5">Binds ribosomal protein uS19.</text>
</comment>
<accession>B3QXJ7</accession>
<evidence type="ECO:0000256" key="1">
    <source>
        <dbReference type="ARBA" id="ARBA00022490"/>
    </source>
</evidence>
<dbReference type="HAMAP" id="MF_00014">
    <property type="entry name" value="Ribosome_mat_RimM"/>
    <property type="match status" value="1"/>
</dbReference>
<evidence type="ECO:0000256" key="5">
    <source>
        <dbReference type="HAMAP-Rule" id="MF_00014"/>
    </source>
</evidence>
<dbReference type="GO" id="GO:0042274">
    <property type="term" value="P:ribosomal small subunit biogenesis"/>
    <property type="evidence" value="ECO:0007669"/>
    <property type="project" value="UniProtKB-UniRule"/>
</dbReference>
<dbReference type="STRING" id="517418.Ctha_2463"/>
<dbReference type="eggNOG" id="COG0806">
    <property type="taxonomic scope" value="Bacteria"/>
</dbReference>
<dbReference type="PANTHER" id="PTHR33692">
    <property type="entry name" value="RIBOSOME MATURATION FACTOR RIMM"/>
    <property type="match status" value="1"/>
</dbReference>
<gene>
    <name evidence="5" type="primary">rimM</name>
    <name evidence="8" type="ordered locus">Ctha_2463</name>
</gene>
<feature type="domain" description="RimM N-terminal" evidence="6">
    <location>
        <begin position="5"/>
        <end position="88"/>
    </location>
</feature>
<dbReference type="NCBIfam" id="TIGR02273">
    <property type="entry name" value="16S_RimM"/>
    <property type="match status" value="1"/>
</dbReference>
<keyword evidence="4 5" id="KW-0143">Chaperone</keyword>
<dbReference type="GO" id="GO:0043022">
    <property type="term" value="F:ribosome binding"/>
    <property type="evidence" value="ECO:0007669"/>
    <property type="project" value="InterPro"/>
</dbReference>
<organism evidence="8 9">
    <name type="scientific">Chloroherpeton thalassium (strain ATCC 35110 / GB-78)</name>
    <dbReference type="NCBI Taxonomy" id="517418"/>
    <lineage>
        <taxon>Bacteria</taxon>
        <taxon>Pseudomonadati</taxon>
        <taxon>Chlorobiota</taxon>
        <taxon>Chlorobiia</taxon>
        <taxon>Chlorobiales</taxon>
        <taxon>Chloroherpetonaceae</taxon>
        <taxon>Chloroherpeton</taxon>
    </lineage>
</organism>
<dbReference type="PANTHER" id="PTHR33692:SF1">
    <property type="entry name" value="RIBOSOME MATURATION FACTOR RIMM"/>
    <property type="match status" value="1"/>
</dbReference>
<reference evidence="8 9" key="1">
    <citation type="submission" date="2008-06" db="EMBL/GenBank/DDBJ databases">
        <title>Complete sequence of Chloroherpeton thalassium ATCC 35110.</title>
        <authorList>
            <consortium name="US DOE Joint Genome Institute"/>
            <person name="Lucas S."/>
            <person name="Copeland A."/>
            <person name="Lapidus A."/>
            <person name="Glavina del Rio T."/>
            <person name="Dalin E."/>
            <person name="Tice H."/>
            <person name="Bruce D."/>
            <person name="Goodwin L."/>
            <person name="Pitluck S."/>
            <person name="Schmutz J."/>
            <person name="Larimer F."/>
            <person name="Land M."/>
            <person name="Hauser L."/>
            <person name="Kyrpides N."/>
            <person name="Mikhailova N."/>
            <person name="Liu Z."/>
            <person name="Li T."/>
            <person name="Zhao F."/>
            <person name="Overmann J."/>
            <person name="Bryant D.A."/>
            <person name="Richardson P."/>
        </authorList>
    </citation>
    <scope>NUCLEOTIDE SEQUENCE [LARGE SCALE GENOMIC DNA]</scope>
    <source>
        <strain evidence="9">ATCC 35110 / GB-78</strain>
    </source>
</reference>
<feature type="domain" description="Ribosome maturation factor RimM PRC barrel" evidence="7">
    <location>
        <begin position="100"/>
        <end position="161"/>
    </location>
</feature>
<evidence type="ECO:0000256" key="4">
    <source>
        <dbReference type="ARBA" id="ARBA00023186"/>
    </source>
</evidence>
<keyword evidence="2 5" id="KW-0690">Ribosome biogenesis</keyword>
<comment type="function">
    <text evidence="5">An accessory protein needed during the final step in the assembly of 30S ribosomal subunit, possibly for assembly of the head region. Essential for efficient processing of 16S rRNA. May be needed both before and after RbfA during the maturation of 16S rRNA. It has affinity for free ribosomal 30S subunits but not for 70S ribosomes.</text>
</comment>
<evidence type="ECO:0000256" key="2">
    <source>
        <dbReference type="ARBA" id="ARBA00022517"/>
    </source>
</evidence>
<sequence>MNLFVVGEILKSRGLKGEVKVRVITDFPESFLERKSYYLGKTERDAHKVQVLAAKIHKGFAFLLLDGVDSVESADLLKGQFLFVDESQLMRVKGDFAYLHELIGLAVLDENEKLLGRLVDLQHMPSCDVYEIETADKQKVLIPAIDDFIVKVDVENKRVTVRRFEEFL</sequence>
<dbReference type="HOGENOM" id="CLU_077636_3_2_10"/>
<comment type="similarity">
    <text evidence="5">Belongs to the RimM family.</text>
</comment>
<dbReference type="InterPro" id="IPR009000">
    <property type="entry name" value="Transl_B-barrel_sf"/>
</dbReference>
<evidence type="ECO:0000259" key="6">
    <source>
        <dbReference type="Pfam" id="PF01782"/>
    </source>
</evidence>
<dbReference type="Gene3D" id="2.30.30.240">
    <property type="entry name" value="PRC-barrel domain"/>
    <property type="match status" value="1"/>
</dbReference>
<dbReference type="Proteomes" id="UP000001208">
    <property type="component" value="Chromosome"/>
</dbReference>
<keyword evidence="1 5" id="KW-0963">Cytoplasm</keyword>
<keyword evidence="9" id="KW-1185">Reference proteome</keyword>
<dbReference type="InterPro" id="IPR002676">
    <property type="entry name" value="RimM_N"/>
</dbReference>
<dbReference type="Pfam" id="PF01782">
    <property type="entry name" value="RimM"/>
    <property type="match status" value="1"/>
</dbReference>
<dbReference type="InterPro" id="IPR011033">
    <property type="entry name" value="PRC_barrel-like_sf"/>
</dbReference>
<dbReference type="InterPro" id="IPR011961">
    <property type="entry name" value="RimM"/>
</dbReference>
<comment type="domain">
    <text evidence="5">The PRC barrel domain binds ribosomal protein uS19.</text>
</comment>
<dbReference type="Gene3D" id="2.40.30.60">
    <property type="entry name" value="RimM"/>
    <property type="match status" value="1"/>
</dbReference>
<evidence type="ECO:0000313" key="9">
    <source>
        <dbReference type="Proteomes" id="UP000001208"/>
    </source>
</evidence>
<dbReference type="SUPFAM" id="SSF50447">
    <property type="entry name" value="Translation proteins"/>
    <property type="match status" value="1"/>
</dbReference>
<dbReference type="GO" id="GO:0005840">
    <property type="term" value="C:ribosome"/>
    <property type="evidence" value="ECO:0007669"/>
    <property type="project" value="InterPro"/>
</dbReference>
<evidence type="ECO:0000313" key="8">
    <source>
        <dbReference type="EMBL" id="ACF14912.1"/>
    </source>
</evidence>
<evidence type="ECO:0000259" key="7">
    <source>
        <dbReference type="Pfam" id="PF24986"/>
    </source>
</evidence>
<dbReference type="RefSeq" id="WP_012500994.1">
    <property type="nucleotide sequence ID" value="NC_011026.1"/>
</dbReference>
<comment type="subcellular location">
    <subcellularLocation>
        <location evidence="5">Cytoplasm</location>
    </subcellularLocation>
</comment>
<dbReference type="Pfam" id="PF24986">
    <property type="entry name" value="PRC_RimM"/>
    <property type="match status" value="1"/>
</dbReference>
<dbReference type="AlphaFoldDB" id="B3QXJ7"/>